<dbReference type="InterPro" id="IPR041657">
    <property type="entry name" value="HTH_17"/>
</dbReference>
<gene>
    <name evidence="2" type="ORF">GCM10011491_19040</name>
</gene>
<keyword evidence="3" id="KW-1185">Reference proteome</keyword>
<organism evidence="2 3">
    <name type="scientific">Brucella endophytica</name>
    <dbReference type="NCBI Taxonomy" id="1963359"/>
    <lineage>
        <taxon>Bacteria</taxon>
        <taxon>Pseudomonadati</taxon>
        <taxon>Pseudomonadota</taxon>
        <taxon>Alphaproteobacteria</taxon>
        <taxon>Hyphomicrobiales</taxon>
        <taxon>Brucellaceae</taxon>
        <taxon>Brucella/Ochrobactrum group</taxon>
        <taxon>Brucella</taxon>
    </lineage>
</organism>
<accession>A0A916SAY9</accession>
<dbReference type="Pfam" id="PF12728">
    <property type="entry name" value="HTH_17"/>
    <property type="match status" value="1"/>
</dbReference>
<proteinExistence type="predicted"/>
<reference evidence="2" key="2">
    <citation type="submission" date="2020-09" db="EMBL/GenBank/DDBJ databases">
        <authorList>
            <person name="Sun Q."/>
            <person name="Zhou Y."/>
        </authorList>
    </citation>
    <scope>NUCLEOTIDE SEQUENCE</scope>
    <source>
        <strain evidence="2">CGMCC 1.15082</strain>
    </source>
</reference>
<feature type="domain" description="Helix-turn-helix" evidence="1">
    <location>
        <begin position="22"/>
        <end position="69"/>
    </location>
</feature>
<reference evidence="2" key="1">
    <citation type="journal article" date="2014" name="Int. J. Syst. Evol. Microbiol.">
        <title>Complete genome sequence of Corynebacterium casei LMG S-19264T (=DSM 44701T), isolated from a smear-ripened cheese.</title>
        <authorList>
            <consortium name="US DOE Joint Genome Institute (JGI-PGF)"/>
            <person name="Walter F."/>
            <person name="Albersmeier A."/>
            <person name="Kalinowski J."/>
            <person name="Ruckert C."/>
        </authorList>
    </citation>
    <scope>NUCLEOTIDE SEQUENCE</scope>
    <source>
        <strain evidence="2">CGMCC 1.15082</strain>
    </source>
</reference>
<evidence type="ECO:0000259" key="1">
    <source>
        <dbReference type="Pfam" id="PF12728"/>
    </source>
</evidence>
<dbReference type="Proteomes" id="UP000646478">
    <property type="component" value="Unassembled WGS sequence"/>
</dbReference>
<dbReference type="AlphaFoldDB" id="A0A916SAY9"/>
<evidence type="ECO:0000313" key="3">
    <source>
        <dbReference type="Proteomes" id="UP000646478"/>
    </source>
</evidence>
<dbReference type="RefSeq" id="WP_188823820.1">
    <property type="nucleotide sequence ID" value="NZ_BMHH01000006.1"/>
</dbReference>
<dbReference type="EMBL" id="BMHH01000006">
    <property type="protein sequence ID" value="GGA91226.1"/>
    <property type="molecule type" value="Genomic_DNA"/>
</dbReference>
<protein>
    <recommendedName>
        <fullName evidence="1">Helix-turn-helix domain-containing protein</fullName>
    </recommendedName>
</protein>
<name>A0A916SAY9_9HYPH</name>
<evidence type="ECO:0000313" key="2">
    <source>
        <dbReference type="EMBL" id="GGA91226.1"/>
    </source>
</evidence>
<comment type="caution">
    <text evidence="2">The sequence shown here is derived from an EMBL/GenBank/DDBJ whole genome shotgun (WGS) entry which is preliminary data.</text>
</comment>
<sequence>MTNQTSSPNIGKGINGIPAEKFLTVATAAAALGVHTWALRRAIKNGAIPAYTPFNSRILVRLSEVVAAIDASKTGSAR</sequence>